<dbReference type="PROSITE" id="PS51379">
    <property type="entry name" value="4FE4S_FER_2"/>
    <property type="match status" value="2"/>
</dbReference>
<dbReference type="RefSeq" id="WP_377562245.1">
    <property type="nucleotide sequence ID" value="NZ_JBHTJZ010000005.1"/>
</dbReference>
<comment type="catalytic activity">
    <reaction evidence="6">
        <text>glycolate + A = glyoxylate + AH2</text>
        <dbReference type="Rhea" id="RHEA:21264"/>
        <dbReference type="ChEBI" id="CHEBI:13193"/>
        <dbReference type="ChEBI" id="CHEBI:17499"/>
        <dbReference type="ChEBI" id="CHEBI:29805"/>
        <dbReference type="ChEBI" id="CHEBI:36655"/>
        <dbReference type="EC" id="1.1.99.14"/>
    </reaction>
</comment>
<evidence type="ECO:0000256" key="4">
    <source>
        <dbReference type="ARBA" id="ARBA00023004"/>
    </source>
</evidence>
<keyword evidence="6" id="KW-0249">Electron transport</keyword>
<sequence length="454" mass="49848">MGEVVAGKKPNVQHSNPLAQTLLNKLDYDQLTNCMRCGFCLPACPTFRETGVEPESPRGRIALMKAVVDGVMEPDTAFQDQMNHCLGCRACEPVCPADVKYGQLMEQARDAIEDHAPHNAAVQGLRRLMFKGVFPKRGALKLLGGSLSLYQKTGLRRLARGTGVMRLFPQHLREMEAVLPEASASGVVERLGAFYPAKGEPIARVALFRGCIMDVLFAGTNVNTVKLLSEAGFDVVIPKEQGCCGALHAHSGEMDAARELARHNIASFKAAGVDYIVSNAGGCGALLVEYGHLLHEDDNDQVREDAKWFAERTVDVSRLIVEQGRIPAFADHGEECTVTYQDSCHLRNVMKSSDAPRRLMRSVDGASFVEMKEADRCCGSAGIYNVTQPEMAGQILEHKMEHATATNARYMLTSNPGCLLQMKLGIQKHKPPYRMEALHIVDYLYERVKSGNSD</sequence>
<comment type="catalytic activity">
    <reaction evidence="6">
        <text>(R)-lactate + A = pyruvate + AH2</text>
        <dbReference type="Rhea" id="RHEA:15089"/>
        <dbReference type="ChEBI" id="CHEBI:13193"/>
        <dbReference type="ChEBI" id="CHEBI:15361"/>
        <dbReference type="ChEBI" id="CHEBI:16004"/>
        <dbReference type="ChEBI" id="CHEBI:17499"/>
    </reaction>
</comment>
<evidence type="ECO:0000256" key="5">
    <source>
        <dbReference type="ARBA" id="ARBA00023014"/>
    </source>
</evidence>
<keyword evidence="1 6" id="KW-0004">4Fe-4S</keyword>
<organism evidence="8 9">
    <name type="scientific">Paenibacillus chungangensis</name>
    <dbReference type="NCBI Taxonomy" id="696535"/>
    <lineage>
        <taxon>Bacteria</taxon>
        <taxon>Bacillati</taxon>
        <taxon>Bacillota</taxon>
        <taxon>Bacilli</taxon>
        <taxon>Bacillales</taxon>
        <taxon>Paenibacillaceae</taxon>
        <taxon>Paenibacillus</taxon>
    </lineage>
</organism>
<dbReference type="PROSITE" id="PS00198">
    <property type="entry name" value="4FE4S_FER_1"/>
    <property type="match status" value="2"/>
</dbReference>
<dbReference type="InterPro" id="IPR009051">
    <property type="entry name" value="Helical_ferredxn"/>
</dbReference>
<dbReference type="InterPro" id="IPR017896">
    <property type="entry name" value="4Fe4S_Fe-S-bd"/>
</dbReference>
<feature type="domain" description="4Fe-4S ferredoxin-type" evidence="7">
    <location>
        <begin position="75"/>
        <end position="99"/>
    </location>
</feature>
<keyword evidence="5 6" id="KW-0411">Iron-sulfur</keyword>
<dbReference type="Gene3D" id="1.10.1060.10">
    <property type="entry name" value="Alpha-helical ferredoxin"/>
    <property type="match status" value="1"/>
</dbReference>
<dbReference type="EC" id="1.1.99.14" evidence="6"/>
<keyword evidence="3" id="KW-0677">Repeat</keyword>
<dbReference type="InterPro" id="IPR012257">
    <property type="entry name" value="Glc_ox_4Fe-4S"/>
</dbReference>
<evidence type="ECO:0000256" key="3">
    <source>
        <dbReference type="ARBA" id="ARBA00022737"/>
    </source>
</evidence>
<dbReference type="PANTHER" id="PTHR32479:SF17">
    <property type="entry name" value="GLYCOLATE OXIDASE IRON-SULFUR SUBUNIT"/>
    <property type="match status" value="1"/>
</dbReference>
<reference evidence="9" key="1">
    <citation type="journal article" date="2019" name="Int. J. Syst. Evol. Microbiol.">
        <title>The Global Catalogue of Microorganisms (GCM) 10K type strain sequencing project: providing services to taxonomists for standard genome sequencing and annotation.</title>
        <authorList>
            <consortium name="The Broad Institute Genomics Platform"/>
            <consortium name="The Broad Institute Genome Sequencing Center for Infectious Disease"/>
            <person name="Wu L."/>
            <person name="Ma J."/>
        </authorList>
    </citation>
    <scope>NUCLEOTIDE SEQUENCE [LARGE SCALE GENOMIC DNA]</scope>
    <source>
        <strain evidence="9">CCUG 59129</strain>
    </source>
</reference>
<gene>
    <name evidence="8" type="ORF">ACFQ2I_03615</name>
</gene>
<dbReference type="InterPro" id="IPR017900">
    <property type="entry name" value="4Fe4S_Fe_S_CS"/>
</dbReference>
<dbReference type="PIRSF" id="PIRSF000139">
    <property type="entry name" value="Glc_ox_4Fe-4S"/>
    <property type="match status" value="1"/>
</dbReference>
<accession>A0ABW3HLT3</accession>
<dbReference type="PANTHER" id="PTHR32479">
    <property type="entry name" value="GLYCOLATE OXIDASE IRON-SULFUR SUBUNIT"/>
    <property type="match status" value="1"/>
</dbReference>
<comment type="cofactor">
    <cofactor evidence="6">
        <name>[4Fe-4S] cluster</name>
        <dbReference type="ChEBI" id="CHEBI:49883"/>
    </cofactor>
    <text evidence="6">Binds 2 [4Fe-4S] clusters.</text>
</comment>
<dbReference type="Pfam" id="PF13183">
    <property type="entry name" value="Fer4_8"/>
    <property type="match status" value="1"/>
</dbReference>
<comment type="function">
    <text evidence="6">Component of a complex that catalyzes the oxidation of glycolate to glyoxylate.</text>
</comment>
<protein>
    <recommendedName>
        <fullName evidence="6">Glycolate oxidase iron-sulfur subunit</fullName>
        <ecNumber evidence="6">1.1.99.14</ecNumber>
    </recommendedName>
</protein>
<feature type="domain" description="4Fe-4S ferredoxin-type" evidence="7">
    <location>
        <begin position="24"/>
        <end position="55"/>
    </location>
</feature>
<dbReference type="InterPro" id="IPR004017">
    <property type="entry name" value="Cys_rich_dom"/>
</dbReference>
<keyword evidence="4 6" id="KW-0408">Iron</keyword>
<dbReference type="Proteomes" id="UP001596989">
    <property type="component" value="Unassembled WGS sequence"/>
</dbReference>
<evidence type="ECO:0000256" key="2">
    <source>
        <dbReference type="ARBA" id="ARBA00022723"/>
    </source>
</evidence>
<dbReference type="EMBL" id="JBHTJZ010000005">
    <property type="protein sequence ID" value="MFD0958467.1"/>
    <property type="molecule type" value="Genomic_DNA"/>
</dbReference>
<proteinExistence type="predicted"/>
<name>A0ABW3HLT3_9BACL</name>
<evidence type="ECO:0000259" key="7">
    <source>
        <dbReference type="PROSITE" id="PS51379"/>
    </source>
</evidence>
<comment type="caution">
    <text evidence="8">The sequence shown here is derived from an EMBL/GenBank/DDBJ whole genome shotgun (WGS) entry which is preliminary data.</text>
</comment>
<keyword evidence="2 6" id="KW-0479">Metal-binding</keyword>
<evidence type="ECO:0000256" key="6">
    <source>
        <dbReference type="PIRNR" id="PIRNR000139"/>
    </source>
</evidence>
<keyword evidence="9" id="KW-1185">Reference proteome</keyword>
<evidence type="ECO:0000313" key="8">
    <source>
        <dbReference type="EMBL" id="MFD0958467.1"/>
    </source>
</evidence>
<dbReference type="Pfam" id="PF02754">
    <property type="entry name" value="CCG"/>
    <property type="match status" value="2"/>
</dbReference>
<keyword evidence="6" id="KW-0813">Transport</keyword>
<evidence type="ECO:0000256" key="1">
    <source>
        <dbReference type="ARBA" id="ARBA00022485"/>
    </source>
</evidence>
<evidence type="ECO:0000313" key="9">
    <source>
        <dbReference type="Proteomes" id="UP001596989"/>
    </source>
</evidence>
<dbReference type="SUPFAM" id="SSF46548">
    <property type="entry name" value="alpha-helical ferredoxin"/>
    <property type="match status" value="1"/>
</dbReference>